<evidence type="ECO:0000259" key="2">
    <source>
        <dbReference type="Pfam" id="PF07331"/>
    </source>
</evidence>
<feature type="transmembrane region" description="Helical" evidence="1">
    <location>
        <begin position="41"/>
        <end position="58"/>
    </location>
</feature>
<keyword evidence="1" id="KW-0812">Transmembrane</keyword>
<accession>A0AAE3KBD5</accession>
<feature type="domain" description="DUF1468" evidence="2">
    <location>
        <begin position="18"/>
        <end position="174"/>
    </location>
</feature>
<keyword evidence="1" id="KW-0472">Membrane</keyword>
<gene>
    <name evidence="3" type="ORF">AArcSt2_10460</name>
</gene>
<feature type="transmembrane region" description="Helical" evidence="1">
    <location>
        <begin position="12"/>
        <end position="29"/>
    </location>
</feature>
<protein>
    <submittedName>
        <fullName evidence="3">Tripartite tricarboxylate transporter TctB family protein</fullName>
    </submittedName>
</protein>
<evidence type="ECO:0000256" key="1">
    <source>
        <dbReference type="SAM" id="Phobius"/>
    </source>
</evidence>
<organism evidence="3 4">
    <name type="scientific">Natronocalculus amylovorans</name>
    <dbReference type="NCBI Taxonomy" id="2917812"/>
    <lineage>
        <taxon>Archaea</taxon>
        <taxon>Methanobacteriati</taxon>
        <taxon>Methanobacteriota</taxon>
        <taxon>Stenosarchaea group</taxon>
        <taxon>Halobacteria</taxon>
        <taxon>Halobacteriales</taxon>
        <taxon>Haloferacaceae</taxon>
        <taxon>Natronocalculus</taxon>
    </lineage>
</organism>
<dbReference type="Pfam" id="PF07331">
    <property type="entry name" value="TctB"/>
    <property type="match status" value="1"/>
</dbReference>
<comment type="caution">
    <text evidence="3">The sequence shown here is derived from an EMBL/GenBank/DDBJ whole genome shotgun (WGS) entry which is preliminary data.</text>
</comment>
<dbReference type="InterPro" id="IPR009936">
    <property type="entry name" value="DUF1468"/>
</dbReference>
<keyword evidence="4" id="KW-1185">Reference proteome</keyword>
<name>A0AAE3KBD5_9EURY</name>
<sequence>MELRSFKERVTAEHGLLLLFIIVGTYMFVESYSFPDRPAAFPRFTAAMTVLGALALLFRSYLPGPLKRLVTDSSGAFEDMAADEETPGDEQGSLAEPETRYVDLKYVTVHGALFVGILTSLFVALSYAIGMLWASPIFIAAYLIGLRRPWYMIVLLSVLGFLMAYGFVAVLNINIDSGALVDLGSYL</sequence>
<reference evidence="3" key="2">
    <citation type="submission" date="2022-02" db="EMBL/GenBank/DDBJ databases">
        <authorList>
            <person name="Elcheninov A.G."/>
            <person name="Sorokin D.Y."/>
            <person name="Kublanov I.V."/>
        </authorList>
    </citation>
    <scope>NUCLEOTIDE SEQUENCE</scope>
    <source>
        <strain evidence="3">AArc-St2</strain>
    </source>
</reference>
<proteinExistence type="predicted"/>
<dbReference type="AlphaFoldDB" id="A0AAE3KBD5"/>
<evidence type="ECO:0000313" key="4">
    <source>
        <dbReference type="Proteomes" id="UP001203207"/>
    </source>
</evidence>
<feature type="transmembrane region" description="Helical" evidence="1">
    <location>
        <begin position="113"/>
        <end position="144"/>
    </location>
</feature>
<reference evidence="3" key="1">
    <citation type="journal article" date="2022" name="Syst. Appl. Microbiol.">
        <title>Natronocalculus amylovorans gen. nov., sp. nov., and Natranaeroarchaeum aerophilus sp. nov., dominant culturable amylolytic natronoarchaea from hypersaline soda lakes in southwestern Siberia.</title>
        <authorList>
            <person name="Sorokin D.Y."/>
            <person name="Elcheninov A.G."/>
            <person name="Khizhniak T.V."/>
            <person name="Koenen M."/>
            <person name="Bale N.J."/>
            <person name="Damste J.S.S."/>
            <person name="Kublanov I.V."/>
        </authorList>
    </citation>
    <scope>NUCLEOTIDE SEQUENCE</scope>
    <source>
        <strain evidence="3">AArc-St2</strain>
    </source>
</reference>
<keyword evidence="1" id="KW-1133">Transmembrane helix</keyword>
<feature type="transmembrane region" description="Helical" evidence="1">
    <location>
        <begin position="150"/>
        <end position="171"/>
    </location>
</feature>
<dbReference type="EMBL" id="JAKRVX010000003">
    <property type="protein sequence ID" value="MCL9817364.1"/>
    <property type="molecule type" value="Genomic_DNA"/>
</dbReference>
<dbReference type="RefSeq" id="WP_250584423.1">
    <property type="nucleotide sequence ID" value="NZ_JAKRVX010000003.1"/>
</dbReference>
<dbReference type="Proteomes" id="UP001203207">
    <property type="component" value="Unassembled WGS sequence"/>
</dbReference>
<evidence type="ECO:0000313" key="3">
    <source>
        <dbReference type="EMBL" id="MCL9817364.1"/>
    </source>
</evidence>